<organism evidence="1 2">
    <name type="scientific">Asticcacaulis excentricus (strain ATCC 15261 / DSM 4724 / KCTC 12464 / NCIMB 9791 / VKM B-1370 / CB 48)</name>
    <dbReference type="NCBI Taxonomy" id="573065"/>
    <lineage>
        <taxon>Bacteria</taxon>
        <taxon>Pseudomonadati</taxon>
        <taxon>Pseudomonadota</taxon>
        <taxon>Alphaproteobacteria</taxon>
        <taxon>Caulobacterales</taxon>
        <taxon>Caulobacteraceae</taxon>
        <taxon>Asticcacaulis</taxon>
    </lineage>
</organism>
<protein>
    <submittedName>
        <fullName evidence="1">Uncharacterized protein</fullName>
    </submittedName>
</protein>
<dbReference type="eggNOG" id="ENOG5032U71">
    <property type="taxonomic scope" value="Bacteria"/>
</dbReference>
<proteinExistence type="predicted"/>
<gene>
    <name evidence="1" type="ordered locus">Astex_3652</name>
</gene>
<name>E8RVD4_ASTEC</name>
<evidence type="ECO:0000313" key="2">
    <source>
        <dbReference type="Proteomes" id="UP000001492"/>
    </source>
</evidence>
<keyword evidence="2" id="KW-1185">Reference proteome</keyword>
<dbReference type="HOGENOM" id="CLU_195197_0_0_5"/>
<accession>E8RVD4</accession>
<dbReference type="AlphaFoldDB" id="E8RVD4"/>
<reference evidence="2" key="1">
    <citation type="submission" date="2010-12" db="EMBL/GenBank/DDBJ databases">
        <title>Complete sequence of plasmid 1 of Asticcacaulis excentricus CB 48.</title>
        <authorList>
            <consortium name="US DOE Joint Genome Institute"/>
            <person name="Lucas S."/>
            <person name="Copeland A."/>
            <person name="Lapidus A."/>
            <person name="Cheng J.-F."/>
            <person name="Bruce D."/>
            <person name="Goodwin L."/>
            <person name="Pitluck S."/>
            <person name="Teshima H."/>
            <person name="Davenport K."/>
            <person name="Detter J.C."/>
            <person name="Han C."/>
            <person name="Tapia R."/>
            <person name="Land M."/>
            <person name="Hauser L."/>
            <person name="Jeffries C."/>
            <person name="Kyrpides N."/>
            <person name="Ivanova N."/>
            <person name="Ovchinnikova G."/>
            <person name="Brun Y.V."/>
            <person name="Woyke T."/>
        </authorList>
    </citation>
    <scope>NUCLEOTIDE SEQUENCE [LARGE SCALE GENOMIC DNA]</scope>
    <source>
        <strain evidence="2">ATCC 15261 / DSM 4724 / KCTC 12464 / NCIMB 9791 / VKM B-1370 / CB 48</strain>
        <plasmid evidence="2">pASTEX01</plasmid>
    </source>
</reference>
<dbReference type="Proteomes" id="UP000001492">
    <property type="component" value="Plasmid pASTEX01"/>
</dbReference>
<dbReference type="KEGG" id="aex:Astex_3652"/>
<geneLocation type="plasmid" evidence="1 2">
    <name>pASTEX01</name>
</geneLocation>
<dbReference type="EMBL" id="CP002397">
    <property type="protein sequence ID" value="ADU15275.1"/>
    <property type="molecule type" value="Genomic_DNA"/>
</dbReference>
<dbReference type="OrthoDB" id="7064922at2"/>
<sequence length="77" mass="8749">MNQPHSREKFATQMDRALLSDLRALAKVEGRQLQSLLEEAVGNLIAERQKPRPDISVKDALKASMRQYGPLYKKLAE</sequence>
<keyword evidence="1" id="KW-0614">Plasmid</keyword>
<evidence type="ECO:0000313" key="1">
    <source>
        <dbReference type="EMBL" id="ADU15275.1"/>
    </source>
</evidence>